<accession>A0AC34GY69</accession>
<sequence>MENVQQPQSPRTSPTKISEIETDKKAHELKIFKTSKPIKESPDDRALTSSSSSKKQQQKSGNSKEEKHGFFHKFGFGSKSASVSPVKNILSIPRRSSEIHDEKNSRKIQRKNVEATEKLSSSKKVLSEQSKMKVKNDKNDEKKKVEATAAVKNEDANANANVKIDEYDKSSSRNHSPISSYEDQSIAAEIDTVPAAPETETGTESDARVSQTIIMKKRTLHEAKTEATFLPFGNIFS</sequence>
<evidence type="ECO:0000313" key="2">
    <source>
        <dbReference type="WBParaSite" id="ES5_v2.g9821.t1"/>
    </source>
</evidence>
<dbReference type="WBParaSite" id="ES5_v2.g9821.t1">
    <property type="protein sequence ID" value="ES5_v2.g9821.t1"/>
    <property type="gene ID" value="ES5_v2.g9821"/>
</dbReference>
<name>A0AC34GY69_9BILA</name>
<organism evidence="1 2">
    <name type="scientific">Panagrolaimus sp. ES5</name>
    <dbReference type="NCBI Taxonomy" id="591445"/>
    <lineage>
        <taxon>Eukaryota</taxon>
        <taxon>Metazoa</taxon>
        <taxon>Ecdysozoa</taxon>
        <taxon>Nematoda</taxon>
        <taxon>Chromadorea</taxon>
        <taxon>Rhabditida</taxon>
        <taxon>Tylenchina</taxon>
        <taxon>Panagrolaimomorpha</taxon>
        <taxon>Panagrolaimoidea</taxon>
        <taxon>Panagrolaimidae</taxon>
        <taxon>Panagrolaimus</taxon>
    </lineage>
</organism>
<proteinExistence type="predicted"/>
<reference evidence="2" key="1">
    <citation type="submission" date="2022-11" db="UniProtKB">
        <authorList>
            <consortium name="WormBaseParasite"/>
        </authorList>
    </citation>
    <scope>IDENTIFICATION</scope>
</reference>
<protein>
    <submittedName>
        <fullName evidence="2">Uncharacterized protein</fullName>
    </submittedName>
</protein>
<evidence type="ECO:0000313" key="1">
    <source>
        <dbReference type="Proteomes" id="UP000887579"/>
    </source>
</evidence>
<dbReference type="Proteomes" id="UP000887579">
    <property type="component" value="Unplaced"/>
</dbReference>